<evidence type="ECO:0000313" key="2">
    <source>
        <dbReference type="EMBL" id="GEM08579.1"/>
    </source>
</evidence>
<keyword evidence="1" id="KW-0472">Membrane</keyword>
<evidence type="ECO:0000256" key="1">
    <source>
        <dbReference type="SAM" id="Phobius"/>
    </source>
</evidence>
<organism evidence="2 3">
    <name type="scientific">Rhodotorula toruloides</name>
    <name type="common">Yeast</name>
    <name type="synonym">Rhodosporidium toruloides</name>
    <dbReference type="NCBI Taxonomy" id="5286"/>
    <lineage>
        <taxon>Eukaryota</taxon>
        <taxon>Fungi</taxon>
        <taxon>Dikarya</taxon>
        <taxon>Basidiomycota</taxon>
        <taxon>Pucciniomycotina</taxon>
        <taxon>Microbotryomycetes</taxon>
        <taxon>Sporidiobolales</taxon>
        <taxon>Sporidiobolaceae</taxon>
        <taxon>Rhodotorula</taxon>
    </lineage>
</organism>
<dbReference type="EMBL" id="BJWK01000006">
    <property type="protein sequence ID" value="GEM08579.1"/>
    <property type="molecule type" value="Genomic_DNA"/>
</dbReference>
<dbReference type="Proteomes" id="UP000321518">
    <property type="component" value="Unassembled WGS sequence"/>
</dbReference>
<reference evidence="2 3" key="1">
    <citation type="submission" date="2019-07" db="EMBL/GenBank/DDBJ databases">
        <title>Rhodotorula toruloides NBRC10032 genome sequencing.</title>
        <authorList>
            <person name="Shida Y."/>
            <person name="Takaku H."/>
            <person name="Ogasawara W."/>
            <person name="Mori K."/>
        </authorList>
    </citation>
    <scope>NUCLEOTIDE SEQUENCE [LARGE SCALE GENOMIC DNA]</scope>
    <source>
        <strain evidence="2 3">NBRC10032</strain>
    </source>
</reference>
<name>A0A511KDX3_RHOTO</name>
<evidence type="ECO:0000313" key="3">
    <source>
        <dbReference type="Proteomes" id="UP000321518"/>
    </source>
</evidence>
<keyword evidence="1" id="KW-1133">Transmembrane helix</keyword>
<feature type="transmembrane region" description="Helical" evidence="1">
    <location>
        <begin position="91"/>
        <end position="115"/>
    </location>
</feature>
<gene>
    <name evidence="2" type="ORF">Rt10032_c06g2596</name>
</gene>
<protein>
    <submittedName>
        <fullName evidence="2">Uncharacterized protein</fullName>
    </submittedName>
</protein>
<proteinExistence type="predicted"/>
<dbReference type="AlphaFoldDB" id="A0A511KDX3"/>
<dbReference type="OrthoDB" id="10427408at2759"/>
<feature type="transmembrane region" description="Helical" evidence="1">
    <location>
        <begin position="135"/>
        <end position="152"/>
    </location>
</feature>
<sequence length="258" mass="27812">MATPLSLLQTRFVRFVRREGAIRLDYDNDEGLPWVLSGQDTQREGYTNVHLLGECIAASIWNALCLLYLVNPFSSSSPPPSLILDSTPDATYLYALTLLTLVPLAIGVAAGSAALWSDDEPEREARKRRRGGKIAAVWVGTVGCIASMWPLLRLAVQDWDAQYQAEMAVILGASNICSLGAEDGDADGWDGRLVVLQAFLVKSGSDSSFPSDAPDPLCIAQHSLLVPVADAAVAEKEALKKREEADEETVRNVVPACA</sequence>
<keyword evidence="1" id="KW-0812">Transmembrane</keyword>
<feature type="transmembrane region" description="Helical" evidence="1">
    <location>
        <begin position="51"/>
        <end position="71"/>
    </location>
</feature>
<accession>A0A511KDX3</accession>
<comment type="caution">
    <text evidence="2">The sequence shown here is derived from an EMBL/GenBank/DDBJ whole genome shotgun (WGS) entry which is preliminary data.</text>
</comment>